<feature type="compositionally biased region" description="Basic residues" evidence="10">
    <location>
        <begin position="1"/>
        <end position="18"/>
    </location>
</feature>
<evidence type="ECO:0000313" key="12">
    <source>
        <dbReference type="Proteomes" id="UP001431693"/>
    </source>
</evidence>
<keyword evidence="6 9" id="KW-1133">Transmembrane helix</keyword>
<keyword evidence="5 9" id="KW-0653">Protein transport</keyword>
<evidence type="ECO:0000256" key="10">
    <source>
        <dbReference type="SAM" id="MobiDB-lite"/>
    </source>
</evidence>
<evidence type="ECO:0000256" key="1">
    <source>
        <dbReference type="ARBA" id="ARBA00004370"/>
    </source>
</evidence>
<evidence type="ECO:0000256" key="3">
    <source>
        <dbReference type="ARBA" id="ARBA00022475"/>
    </source>
</evidence>
<dbReference type="PANTHER" id="PTHR33910">
    <property type="entry name" value="PROTEIN TRANSLOCASE SUBUNIT SECE"/>
    <property type="match status" value="1"/>
</dbReference>
<evidence type="ECO:0000256" key="4">
    <source>
        <dbReference type="ARBA" id="ARBA00022692"/>
    </source>
</evidence>
<protein>
    <recommendedName>
        <fullName evidence="9">Protein translocase subunit SecE</fullName>
    </recommendedName>
</protein>
<comment type="function">
    <text evidence="9">Essential subunit of the Sec protein translocation channel SecYEG. Clamps together the 2 halves of SecY. May contact the channel plug during translocation.</text>
</comment>
<comment type="subunit">
    <text evidence="9">Component of the Sec protein translocase complex. Heterotrimer consisting of SecY, SecE and SecG subunits. The heterotrimers can form oligomers, although 1 heterotrimer is thought to be able to translocate proteins. Interacts with the ribosome. Interacts with SecDF, and other proteins may be involved. Interacts with SecA.</text>
</comment>
<reference evidence="11" key="1">
    <citation type="submission" date="2023-05" db="EMBL/GenBank/DDBJ databases">
        <title>[olsenella] sp. nov., isolated from a pig farm feces dump.</title>
        <authorList>
            <person name="Chang Y.-H."/>
        </authorList>
    </citation>
    <scope>NUCLEOTIDE SEQUENCE</scope>
    <source>
        <strain evidence="11">YH-ols2217</strain>
    </source>
</reference>
<evidence type="ECO:0000256" key="6">
    <source>
        <dbReference type="ARBA" id="ARBA00022989"/>
    </source>
</evidence>
<dbReference type="InterPro" id="IPR005807">
    <property type="entry name" value="SecE_bac"/>
</dbReference>
<keyword evidence="8 9" id="KW-0472">Membrane</keyword>
<proteinExistence type="inferred from homology"/>
<comment type="similarity">
    <text evidence="9">Belongs to the SecE/SEC61-gamma family.</text>
</comment>
<dbReference type="PROSITE" id="PS01067">
    <property type="entry name" value="SECE_SEC61G"/>
    <property type="match status" value="1"/>
</dbReference>
<feature type="region of interest" description="Disordered" evidence="10">
    <location>
        <begin position="1"/>
        <end position="72"/>
    </location>
</feature>
<keyword evidence="2 9" id="KW-0813">Transport</keyword>
<feature type="compositionally biased region" description="Basic and acidic residues" evidence="10">
    <location>
        <begin position="42"/>
        <end position="64"/>
    </location>
</feature>
<dbReference type="InterPro" id="IPR001901">
    <property type="entry name" value="Translocase_SecE/Sec61-g"/>
</dbReference>
<evidence type="ECO:0000256" key="9">
    <source>
        <dbReference type="HAMAP-Rule" id="MF_00422"/>
    </source>
</evidence>
<keyword evidence="3 9" id="KW-1003">Cell membrane</keyword>
<feature type="compositionally biased region" description="Low complexity" evidence="10">
    <location>
        <begin position="22"/>
        <end position="41"/>
    </location>
</feature>
<dbReference type="Proteomes" id="UP001431693">
    <property type="component" value="Unassembled WGS sequence"/>
</dbReference>
<evidence type="ECO:0000256" key="7">
    <source>
        <dbReference type="ARBA" id="ARBA00023010"/>
    </source>
</evidence>
<gene>
    <name evidence="9 11" type="primary">secE</name>
    <name evidence="11" type="ORF">QJ043_06025</name>
</gene>
<comment type="caution">
    <text evidence="11">The sequence shown here is derived from an EMBL/GenBank/DDBJ whole genome shotgun (WGS) entry which is preliminary data.</text>
</comment>
<name>A0ABT6ZKQ8_9ACTN</name>
<evidence type="ECO:0000313" key="11">
    <source>
        <dbReference type="EMBL" id="MDJ1129633.1"/>
    </source>
</evidence>
<evidence type="ECO:0000256" key="5">
    <source>
        <dbReference type="ARBA" id="ARBA00022927"/>
    </source>
</evidence>
<dbReference type="NCBIfam" id="TIGR00964">
    <property type="entry name" value="secE_bact"/>
    <property type="match status" value="1"/>
</dbReference>
<dbReference type="InterPro" id="IPR038379">
    <property type="entry name" value="SecE_sf"/>
</dbReference>
<sequence>MANKDRNKRAARKARQAKRQQAEATQAAQAAAIASDPQAAKAQEKALKKAEAKKQPAKKQEPGKKPGLVQRTKTYFGDVRSEMRRVVWPTRTELKNFTVAVVVLLVVFGVAVWLIDTGVVAALVGYSGLRG</sequence>
<feature type="transmembrane region" description="Helical" evidence="9">
    <location>
        <begin position="94"/>
        <end position="115"/>
    </location>
</feature>
<keyword evidence="7 9" id="KW-0811">Translocation</keyword>
<dbReference type="RefSeq" id="WP_283712758.1">
    <property type="nucleotide sequence ID" value="NZ_JASJEW010000002.1"/>
</dbReference>
<evidence type="ECO:0000256" key="8">
    <source>
        <dbReference type="ARBA" id="ARBA00023136"/>
    </source>
</evidence>
<dbReference type="Gene3D" id="1.20.5.1030">
    <property type="entry name" value="Preprotein translocase secy subunit"/>
    <property type="match status" value="1"/>
</dbReference>
<dbReference type="EMBL" id="JASJEX010000003">
    <property type="protein sequence ID" value="MDJ1129633.1"/>
    <property type="molecule type" value="Genomic_DNA"/>
</dbReference>
<accession>A0ABT6ZKQ8</accession>
<evidence type="ECO:0000256" key="2">
    <source>
        <dbReference type="ARBA" id="ARBA00022448"/>
    </source>
</evidence>
<keyword evidence="4 9" id="KW-0812">Transmembrane</keyword>
<dbReference type="Pfam" id="PF00584">
    <property type="entry name" value="SecE"/>
    <property type="match status" value="1"/>
</dbReference>
<keyword evidence="12" id="KW-1185">Reference proteome</keyword>
<dbReference type="HAMAP" id="MF_00422">
    <property type="entry name" value="SecE"/>
    <property type="match status" value="1"/>
</dbReference>
<dbReference type="PRINTS" id="PR01650">
    <property type="entry name" value="SECETRNLCASE"/>
</dbReference>
<organism evidence="11 12">
    <name type="scientific">Kribbibacterium absianum</name>
    <dbReference type="NCBI Taxonomy" id="3044210"/>
    <lineage>
        <taxon>Bacteria</taxon>
        <taxon>Bacillati</taxon>
        <taxon>Actinomycetota</taxon>
        <taxon>Coriobacteriia</taxon>
        <taxon>Coriobacteriales</taxon>
        <taxon>Kribbibacteriaceae</taxon>
        <taxon>Kribbibacterium</taxon>
    </lineage>
</organism>
<comment type="subcellular location">
    <subcellularLocation>
        <location evidence="9">Cell membrane</location>
        <topology evidence="9">Single-pass membrane protein</topology>
    </subcellularLocation>
    <subcellularLocation>
        <location evidence="1">Membrane</location>
    </subcellularLocation>
</comment>
<dbReference type="PANTHER" id="PTHR33910:SF1">
    <property type="entry name" value="PROTEIN TRANSLOCASE SUBUNIT SECE"/>
    <property type="match status" value="1"/>
</dbReference>